<keyword evidence="14" id="KW-1185">Reference proteome</keyword>
<protein>
    <recommendedName>
        <fullName evidence="12">Sensor protein KdpD transmembrane domain-containing protein</fullName>
    </recommendedName>
</protein>
<evidence type="ECO:0000256" key="5">
    <source>
        <dbReference type="ARBA" id="ARBA00022741"/>
    </source>
</evidence>
<evidence type="ECO:0000256" key="6">
    <source>
        <dbReference type="ARBA" id="ARBA00022777"/>
    </source>
</evidence>
<evidence type="ECO:0000313" key="13">
    <source>
        <dbReference type="EMBL" id="GJD97814.1"/>
    </source>
</evidence>
<keyword evidence="2" id="KW-0597">Phosphoprotein</keyword>
<evidence type="ECO:0000256" key="11">
    <source>
        <dbReference type="SAM" id="Phobius"/>
    </source>
</evidence>
<accession>A0ABQ4S7G4</accession>
<keyword evidence="9" id="KW-0902">Two-component regulatory system</keyword>
<dbReference type="Pfam" id="PF13493">
    <property type="entry name" value="DUF4118"/>
    <property type="match status" value="1"/>
</dbReference>
<evidence type="ECO:0000256" key="4">
    <source>
        <dbReference type="ARBA" id="ARBA00022692"/>
    </source>
</evidence>
<feature type="domain" description="Sensor protein KdpD transmembrane" evidence="12">
    <location>
        <begin position="23"/>
        <end position="116"/>
    </location>
</feature>
<keyword evidence="3" id="KW-0808">Transferase</keyword>
<evidence type="ECO:0000256" key="7">
    <source>
        <dbReference type="ARBA" id="ARBA00022840"/>
    </source>
</evidence>
<feature type="transmembrane region" description="Helical" evidence="11">
    <location>
        <begin position="18"/>
        <end position="37"/>
    </location>
</feature>
<evidence type="ECO:0000256" key="8">
    <source>
        <dbReference type="ARBA" id="ARBA00022989"/>
    </source>
</evidence>
<dbReference type="Proteomes" id="UP001055125">
    <property type="component" value="Unassembled WGS sequence"/>
</dbReference>
<keyword evidence="6" id="KW-0418">Kinase</keyword>
<evidence type="ECO:0000256" key="3">
    <source>
        <dbReference type="ARBA" id="ARBA00022679"/>
    </source>
</evidence>
<evidence type="ECO:0000313" key="14">
    <source>
        <dbReference type="Proteomes" id="UP001055125"/>
    </source>
</evidence>
<sequence>MPRPLFFSHLFRGHPRSIAYPSTILLVAIAFAVERWAWSQLQIYPFFFFYLAIIISGALFIHGSGYLATALSAGLLTLFLPPIGSIEVTEPRDRFALAMFVAVGLGLSALLDQLRKPCGEPRRRWPVLRRRWPVLRRR</sequence>
<evidence type="ECO:0000259" key="12">
    <source>
        <dbReference type="Pfam" id="PF13493"/>
    </source>
</evidence>
<dbReference type="EMBL" id="BPQP01000114">
    <property type="protein sequence ID" value="GJD97814.1"/>
    <property type="molecule type" value="Genomic_DNA"/>
</dbReference>
<dbReference type="InterPro" id="IPR025201">
    <property type="entry name" value="KdpD_TM"/>
</dbReference>
<dbReference type="RefSeq" id="WP_238246855.1">
    <property type="nucleotide sequence ID" value="NZ_BPQP01000114.1"/>
</dbReference>
<keyword evidence="7" id="KW-0067">ATP-binding</keyword>
<reference evidence="13" key="1">
    <citation type="journal article" date="2021" name="Front. Microbiol.">
        <title>Comprehensive Comparative Genomics and Phenotyping of Methylobacterium Species.</title>
        <authorList>
            <person name="Alessa O."/>
            <person name="Ogura Y."/>
            <person name="Fujitani Y."/>
            <person name="Takami H."/>
            <person name="Hayashi T."/>
            <person name="Sahin N."/>
            <person name="Tani A."/>
        </authorList>
    </citation>
    <scope>NUCLEOTIDE SEQUENCE</scope>
    <source>
        <strain evidence="13">DSM 19015</strain>
    </source>
</reference>
<evidence type="ECO:0000256" key="10">
    <source>
        <dbReference type="ARBA" id="ARBA00023136"/>
    </source>
</evidence>
<keyword evidence="10 11" id="KW-0472">Membrane</keyword>
<feature type="transmembrane region" description="Helical" evidence="11">
    <location>
        <begin position="95"/>
        <end position="114"/>
    </location>
</feature>
<feature type="transmembrane region" description="Helical" evidence="11">
    <location>
        <begin position="43"/>
        <end position="61"/>
    </location>
</feature>
<keyword evidence="4 11" id="KW-0812">Transmembrane</keyword>
<reference evidence="13" key="2">
    <citation type="submission" date="2021-08" db="EMBL/GenBank/DDBJ databases">
        <authorList>
            <person name="Tani A."/>
            <person name="Ola A."/>
            <person name="Ogura Y."/>
            <person name="Katsura K."/>
            <person name="Hayashi T."/>
        </authorList>
    </citation>
    <scope>NUCLEOTIDE SEQUENCE</scope>
    <source>
        <strain evidence="13">DSM 19015</strain>
    </source>
</reference>
<dbReference type="InterPro" id="IPR038318">
    <property type="entry name" value="KdpD_sf"/>
</dbReference>
<dbReference type="Gene3D" id="1.20.120.620">
    <property type="entry name" value="Backbone structure of the membrane domain of e. Coli histidine kinase receptor kdpd"/>
    <property type="match status" value="1"/>
</dbReference>
<evidence type="ECO:0000256" key="2">
    <source>
        <dbReference type="ARBA" id="ARBA00022553"/>
    </source>
</evidence>
<evidence type="ECO:0000256" key="1">
    <source>
        <dbReference type="ARBA" id="ARBA00004141"/>
    </source>
</evidence>
<organism evidence="13 14">
    <name type="scientific">Methylobacterium iners</name>
    <dbReference type="NCBI Taxonomy" id="418707"/>
    <lineage>
        <taxon>Bacteria</taxon>
        <taxon>Pseudomonadati</taxon>
        <taxon>Pseudomonadota</taxon>
        <taxon>Alphaproteobacteria</taxon>
        <taxon>Hyphomicrobiales</taxon>
        <taxon>Methylobacteriaceae</taxon>
        <taxon>Methylobacterium</taxon>
    </lineage>
</organism>
<gene>
    <name evidence="13" type="ORF">OCOJLMKI_5053</name>
</gene>
<keyword evidence="5" id="KW-0547">Nucleotide-binding</keyword>
<keyword evidence="8 11" id="KW-1133">Transmembrane helix</keyword>
<comment type="subcellular location">
    <subcellularLocation>
        <location evidence="1">Membrane</location>
        <topology evidence="1">Multi-pass membrane protein</topology>
    </subcellularLocation>
</comment>
<comment type="caution">
    <text evidence="13">The sequence shown here is derived from an EMBL/GenBank/DDBJ whole genome shotgun (WGS) entry which is preliminary data.</text>
</comment>
<evidence type="ECO:0000256" key="9">
    <source>
        <dbReference type="ARBA" id="ARBA00023012"/>
    </source>
</evidence>
<proteinExistence type="predicted"/>
<name>A0ABQ4S7G4_9HYPH</name>